<dbReference type="AlphaFoldDB" id="A0A7S0G7G8"/>
<name>A0A7S0G7G8_9STRA</name>
<gene>
    <name evidence="1" type="ORF">PINE0816_LOCUS2694</name>
</gene>
<accession>A0A7S0G7G8</accession>
<proteinExistence type="predicted"/>
<evidence type="ECO:0000313" key="1">
    <source>
        <dbReference type="EMBL" id="CAD8406577.1"/>
    </source>
</evidence>
<reference evidence="1" key="1">
    <citation type="submission" date="2021-01" db="EMBL/GenBank/DDBJ databases">
        <authorList>
            <person name="Corre E."/>
            <person name="Pelletier E."/>
            <person name="Niang G."/>
            <person name="Scheremetjew M."/>
            <person name="Finn R."/>
            <person name="Kale V."/>
            <person name="Holt S."/>
            <person name="Cochrane G."/>
            <person name="Meng A."/>
            <person name="Brown T."/>
            <person name="Cohen L."/>
        </authorList>
    </citation>
    <scope>NUCLEOTIDE SEQUENCE</scope>
    <source>
        <strain evidence="1">CCAP1064/1</strain>
    </source>
</reference>
<protein>
    <submittedName>
        <fullName evidence="1">Uncharacterized protein</fullName>
    </submittedName>
</protein>
<organism evidence="1">
    <name type="scientific">Proboscia inermis</name>
    <dbReference type="NCBI Taxonomy" id="420281"/>
    <lineage>
        <taxon>Eukaryota</taxon>
        <taxon>Sar</taxon>
        <taxon>Stramenopiles</taxon>
        <taxon>Ochrophyta</taxon>
        <taxon>Bacillariophyta</taxon>
        <taxon>Coscinodiscophyceae</taxon>
        <taxon>Rhizosoleniophycidae</taxon>
        <taxon>Rhizosoleniales</taxon>
        <taxon>Rhizosoleniaceae</taxon>
        <taxon>Proboscia</taxon>
    </lineage>
</organism>
<sequence length="115" mass="13037">MPKQLVNNSSFMDVIQRVKTSCPKEGFRLDTTVTNPNVVSVENLPLYSRMSSFGEFSEAFVYKPAKVDSQNFPCSKLALHDNSISNTGYEKPYNLITGQLEKSWKHECQENLQLA</sequence>
<dbReference type="EMBL" id="HBEL01005618">
    <property type="protein sequence ID" value="CAD8406577.1"/>
    <property type="molecule type" value="Transcribed_RNA"/>
</dbReference>